<comment type="similarity">
    <text evidence="1">Belongs to the class-I aminoacyl-tRNA synthetase family.</text>
</comment>
<dbReference type="GO" id="GO:0005524">
    <property type="term" value="F:ATP binding"/>
    <property type="evidence" value="ECO:0007669"/>
    <property type="project" value="UniProtKB-KW"/>
</dbReference>
<gene>
    <name evidence="11" type="ORF">BEMITA_LOCUS6180</name>
</gene>
<dbReference type="GO" id="GO:0004832">
    <property type="term" value="F:valine-tRNA ligase activity"/>
    <property type="evidence" value="ECO:0007669"/>
    <property type="project" value="UniProtKB-EC"/>
</dbReference>
<sequence>MAKKAMEAVNSGELKIIPEQHKKIWFHWMENIRDWCVSRQLWWGHRIPAYHVTVNDPAFFERPDIKSKTPQKLENHLWVCERSEATALKKAAKKLNVDESKLVLKQDEDVLDTWFSSGLFPFSVFGWPEQLLEGNLDPKELEKAKQGQKQDYPNGIPECGTDALHFALCAFMSQGKDINLDILCVQGYRFFCNKLWNAVKFALMYFNNKPKSESLDKTESVMDKWIQSRLAYAVQTCNESFVKYEFNVITTAWYNLWLYDLCDVYLESVKPVFASGSSASIAAAQETLLLCLHTGLRLLSPFMPFITEELYQRLPLPNPALSICVASYPEPEEYKFRDVQLEEEVEFMQRIVRRIRSACYDYNLAKSAKVEAFAVCASDSVKNIIEKFSLVVQKLTLCSQLETSQAPPAECAILSVSD</sequence>
<evidence type="ECO:0000256" key="3">
    <source>
        <dbReference type="ARBA" id="ARBA00022598"/>
    </source>
</evidence>
<dbReference type="PANTHER" id="PTHR11946">
    <property type="entry name" value="VALYL-TRNA SYNTHETASES"/>
    <property type="match status" value="1"/>
</dbReference>
<evidence type="ECO:0000313" key="12">
    <source>
        <dbReference type="Proteomes" id="UP001152759"/>
    </source>
</evidence>
<dbReference type="InterPro" id="IPR014729">
    <property type="entry name" value="Rossmann-like_a/b/a_fold"/>
</dbReference>
<evidence type="ECO:0000256" key="7">
    <source>
        <dbReference type="ARBA" id="ARBA00023146"/>
    </source>
</evidence>
<accession>A0A9P0ABJ7</accession>
<dbReference type="Gene3D" id="3.40.50.620">
    <property type="entry name" value="HUPs"/>
    <property type="match status" value="1"/>
</dbReference>
<protein>
    <recommendedName>
        <fullName evidence="2">valine--tRNA ligase</fullName>
        <ecNumber evidence="2">6.1.1.9</ecNumber>
    </recommendedName>
    <alternativeName>
        <fullName evidence="8">Valyl-tRNA synthetase</fullName>
    </alternativeName>
</protein>
<feature type="domain" description="Methionyl/Valyl/Leucyl/Isoleucyl-tRNA synthetase anticodon-binding" evidence="10">
    <location>
        <begin position="223"/>
        <end position="372"/>
    </location>
</feature>
<evidence type="ECO:0000256" key="5">
    <source>
        <dbReference type="ARBA" id="ARBA00022840"/>
    </source>
</evidence>
<evidence type="ECO:0000259" key="9">
    <source>
        <dbReference type="Pfam" id="PF00133"/>
    </source>
</evidence>
<evidence type="ECO:0000256" key="4">
    <source>
        <dbReference type="ARBA" id="ARBA00022741"/>
    </source>
</evidence>
<name>A0A9P0ABJ7_BEMTA</name>
<keyword evidence="3" id="KW-0436">Ligase</keyword>
<dbReference type="Pfam" id="PF08264">
    <property type="entry name" value="Anticodon_1"/>
    <property type="match status" value="1"/>
</dbReference>
<dbReference type="EMBL" id="OU963864">
    <property type="protein sequence ID" value="CAH0387130.1"/>
    <property type="molecule type" value="Genomic_DNA"/>
</dbReference>
<keyword evidence="5" id="KW-0067">ATP-binding</keyword>
<keyword evidence="12" id="KW-1185">Reference proteome</keyword>
<evidence type="ECO:0000256" key="1">
    <source>
        <dbReference type="ARBA" id="ARBA00005594"/>
    </source>
</evidence>
<dbReference type="GO" id="GO:0006438">
    <property type="term" value="P:valyl-tRNA aminoacylation"/>
    <property type="evidence" value="ECO:0007669"/>
    <property type="project" value="InterPro"/>
</dbReference>
<dbReference type="Proteomes" id="UP001152759">
    <property type="component" value="Chromosome 3"/>
</dbReference>
<proteinExistence type="inferred from homology"/>
<dbReference type="Gene3D" id="1.10.730.10">
    <property type="entry name" value="Isoleucyl-tRNA Synthetase, Domain 1"/>
    <property type="match status" value="1"/>
</dbReference>
<dbReference type="SUPFAM" id="SSF52374">
    <property type="entry name" value="Nucleotidylyl transferase"/>
    <property type="match status" value="1"/>
</dbReference>
<dbReference type="Pfam" id="PF00133">
    <property type="entry name" value="tRNA-synt_1"/>
    <property type="match status" value="1"/>
</dbReference>
<dbReference type="InterPro" id="IPR002300">
    <property type="entry name" value="aa-tRNA-synth_Ia"/>
</dbReference>
<dbReference type="PANTHER" id="PTHR11946:SF109">
    <property type="entry name" value="VALINE--TRNA LIGASE"/>
    <property type="match status" value="1"/>
</dbReference>
<evidence type="ECO:0000256" key="8">
    <source>
        <dbReference type="ARBA" id="ARBA00029936"/>
    </source>
</evidence>
<dbReference type="FunFam" id="1.10.730.10:FF:000009">
    <property type="entry name" value="Valine--tRNA ligase, mitochondrial"/>
    <property type="match status" value="1"/>
</dbReference>
<evidence type="ECO:0000256" key="6">
    <source>
        <dbReference type="ARBA" id="ARBA00022917"/>
    </source>
</evidence>
<dbReference type="SUPFAM" id="SSF47323">
    <property type="entry name" value="Anticodon-binding domain of a subclass of class I aminoacyl-tRNA synthetases"/>
    <property type="match status" value="1"/>
</dbReference>
<dbReference type="InterPro" id="IPR009080">
    <property type="entry name" value="tRNAsynth_Ia_anticodon-bd"/>
</dbReference>
<feature type="domain" description="Aminoacyl-tRNA synthetase class Ia" evidence="9">
    <location>
        <begin position="1"/>
        <end position="130"/>
    </location>
</feature>
<keyword evidence="6" id="KW-0648">Protein biosynthesis</keyword>
<evidence type="ECO:0000313" key="11">
    <source>
        <dbReference type="EMBL" id="CAH0387130.1"/>
    </source>
</evidence>
<dbReference type="InterPro" id="IPR002303">
    <property type="entry name" value="Valyl-tRNA_ligase"/>
</dbReference>
<evidence type="ECO:0000256" key="2">
    <source>
        <dbReference type="ARBA" id="ARBA00013169"/>
    </source>
</evidence>
<evidence type="ECO:0000259" key="10">
    <source>
        <dbReference type="Pfam" id="PF08264"/>
    </source>
</evidence>
<dbReference type="EC" id="6.1.1.9" evidence="2"/>
<dbReference type="GO" id="GO:0005829">
    <property type="term" value="C:cytosol"/>
    <property type="evidence" value="ECO:0007669"/>
    <property type="project" value="TreeGrafter"/>
</dbReference>
<dbReference type="InterPro" id="IPR013155">
    <property type="entry name" value="M/V/L/I-tRNA-synth_anticd-bd"/>
</dbReference>
<dbReference type="CDD" id="cd07962">
    <property type="entry name" value="Anticodon_Ia_Val"/>
    <property type="match status" value="1"/>
</dbReference>
<keyword evidence="4" id="KW-0547">Nucleotide-binding</keyword>
<reference evidence="11" key="1">
    <citation type="submission" date="2021-12" db="EMBL/GenBank/DDBJ databases">
        <authorList>
            <person name="King R."/>
        </authorList>
    </citation>
    <scope>NUCLEOTIDE SEQUENCE</scope>
</reference>
<organism evidence="11 12">
    <name type="scientific">Bemisia tabaci</name>
    <name type="common">Sweetpotato whitefly</name>
    <name type="synonym">Aleurodes tabaci</name>
    <dbReference type="NCBI Taxonomy" id="7038"/>
    <lineage>
        <taxon>Eukaryota</taxon>
        <taxon>Metazoa</taxon>
        <taxon>Ecdysozoa</taxon>
        <taxon>Arthropoda</taxon>
        <taxon>Hexapoda</taxon>
        <taxon>Insecta</taxon>
        <taxon>Pterygota</taxon>
        <taxon>Neoptera</taxon>
        <taxon>Paraneoptera</taxon>
        <taxon>Hemiptera</taxon>
        <taxon>Sternorrhyncha</taxon>
        <taxon>Aleyrodoidea</taxon>
        <taxon>Aleyrodidae</taxon>
        <taxon>Aleyrodinae</taxon>
        <taxon>Bemisia</taxon>
    </lineage>
</organism>
<keyword evidence="7" id="KW-0030">Aminoacyl-tRNA synthetase</keyword>
<dbReference type="AlphaFoldDB" id="A0A9P0ABJ7"/>
<dbReference type="InterPro" id="IPR033705">
    <property type="entry name" value="Anticodon_Ia_Val"/>
</dbReference>